<gene>
    <name evidence="2" type="ORF">HAX54_022271</name>
</gene>
<comment type="caution">
    <text evidence="2">The sequence shown here is derived from an EMBL/GenBank/DDBJ whole genome shotgun (WGS) entry which is preliminary data.</text>
</comment>
<accession>A0ABS8S4F5</accession>
<feature type="region of interest" description="Disordered" evidence="1">
    <location>
        <begin position="1"/>
        <end position="52"/>
    </location>
</feature>
<sequence>MSNGSGNRASALLDPVGAGVASRSDETRRPGRINKQREGLLPSTEGQGLSHSYLKKSKRRFPQLWHRLHHPSDELMSFGQFNMSELQKHQTVCNGSSLVPLNELKGLSSTPSEREIRQRLIPGVKENLACLATKASLLRKNLLMGDPSLPGRALRGRFGSLFKRKEPTTSKFTESSKDPPDKKLNSALLLSRRTYPPRDSWNFCGLRWGKSTKARQIDRLLSTAKESKKRKSNDCFLTSALFGYAGTKSPLTTNQQTSSGWVLPLSTTRKKQPETATNYGSWPRQRPRRRGDRSNRERLDDVFIPGLQ</sequence>
<feature type="compositionally biased region" description="Basic and acidic residues" evidence="1">
    <location>
        <begin position="292"/>
        <end position="301"/>
    </location>
</feature>
<feature type="region of interest" description="Disordered" evidence="1">
    <location>
        <begin position="265"/>
        <end position="308"/>
    </location>
</feature>
<dbReference type="EMBL" id="JACEIK010000268">
    <property type="protein sequence ID" value="MCD7453812.1"/>
    <property type="molecule type" value="Genomic_DNA"/>
</dbReference>
<evidence type="ECO:0000256" key="1">
    <source>
        <dbReference type="SAM" id="MobiDB-lite"/>
    </source>
</evidence>
<evidence type="ECO:0000313" key="2">
    <source>
        <dbReference type="EMBL" id="MCD7453812.1"/>
    </source>
</evidence>
<reference evidence="2 3" key="1">
    <citation type="journal article" date="2021" name="BMC Genomics">
        <title>Datura genome reveals duplications of psychoactive alkaloid biosynthetic genes and high mutation rate following tissue culture.</title>
        <authorList>
            <person name="Rajewski A."/>
            <person name="Carter-House D."/>
            <person name="Stajich J."/>
            <person name="Litt A."/>
        </authorList>
    </citation>
    <scope>NUCLEOTIDE SEQUENCE [LARGE SCALE GENOMIC DNA]</scope>
    <source>
        <strain evidence="2">AR-01</strain>
    </source>
</reference>
<proteinExistence type="predicted"/>
<name>A0ABS8S4F5_DATST</name>
<dbReference type="Proteomes" id="UP000823775">
    <property type="component" value="Unassembled WGS sequence"/>
</dbReference>
<protein>
    <submittedName>
        <fullName evidence="2">Uncharacterized protein</fullName>
    </submittedName>
</protein>
<keyword evidence="3" id="KW-1185">Reference proteome</keyword>
<organism evidence="2 3">
    <name type="scientific">Datura stramonium</name>
    <name type="common">Jimsonweed</name>
    <name type="synonym">Common thornapple</name>
    <dbReference type="NCBI Taxonomy" id="4076"/>
    <lineage>
        <taxon>Eukaryota</taxon>
        <taxon>Viridiplantae</taxon>
        <taxon>Streptophyta</taxon>
        <taxon>Embryophyta</taxon>
        <taxon>Tracheophyta</taxon>
        <taxon>Spermatophyta</taxon>
        <taxon>Magnoliopsida</taxon>
        <taxon>eudicotyledons</taxon>
        <taxon>Gunneridae</taxon>
        <taxon>Pentapetalae</taxon>
        <taxon>asterids</taxon>
        <taxon>lamiids</taxon>
        <taxon>Solanales</taxon>
        <taxon>Solanaceae</taxon>
        <taxon>Solanoideae</taxon>
        <taxon>Datureae</taxon>
        <taxon>Datura</taxon>
    </lineage>
</organism>
<evidence type="ECO:0000313" key="3">
    <source>
        <dbReference type="Proteomes" id="UP000823775"/>
    </source>
</evidence>